<evidence type="ECO:0000313" key="2">
    <source>
        <dbReference type="Proteomes" id="UP000635142"/>
    </source>
</evidence>
<dbReference type="AlphaFoldDB" id="A0A927CZJ9"/>
<protein>
    <submittedName>
        <fullName evidence="1">Uncharacterized protein</fullName>
    </submittedName>
</protein>
<dbReference type="Proteomes" id="UP000635142">
    <property type="component" value="Unassembled WGS sequence"/>
</dbReference>
<dbReference type="EMBL" id="JACTAG010000001">
    <property type="protein sequence ID" value="MBD3662313.1"/>
    <property type="molecule type" value="Genomic_DNA"/>
</dbReference>
<keyword evidence="2" id="KW-1185">Reference proteome</keyword>
<gene>
    <name evidence="1" type="ORF">H9Q16_00095</name>
</gene>
<reference evidence="1" key="1">
    <citation type="submission" date="2020-08" db="EMBL/GenBank/DDBJ databases">
        <title>Sulfitobacter aestuariivivens sp. nov., isolated from a tidal flat.</title>
        <authorList>
            <person name="Park S."/>
            <person name="Yoon J.-H."/>
        </authorList>
    </citation>
    <scope>NUCLEOTIDE SEQUENCE</scope>
    <source>
        <strain evidence="1">TSTF-M16</strain>
    </source>
</reference>
<accession>A0A927CZJ9</accession>
<organism evidence="1 2">
    <name type="scientific">Sulfitobacter aestuariivivens</name>
    <dbReference type="NCBI Taxonomy" id="2766981"/>
    <lineage>
        <taxon>Bacteria</taxon>
        <taxon>Pseudomonadati</taxon>
        <taxon>Pseudomonadota</taxon>
        <taxon>Alphaproteobacteria</taxon>
        <taxon>Rhodobacterales</taxon>
        <taxon>Roseobacteraceae</taxon>
        <taxon>Sulfitobacter</taxon>
    </lineage>
</organism>
<dbReference type="RefSeq" id="WP_191073360.1">
    <property type="nucleotide sequence ID" value="NZ_JACTAG010000001.1"/>
</dbReference>
<sequence>MAEGLEMLLETLRLRPFWRLFRAFGGLGHSGAKPACSDQQDRARRAFVLEMMEAHPEAFQHEQDVQCMMHYYPSRF</sequence>
<proteinExistence type="predicted"/>
<comment type="caution">
    <text evidence="1">The sequence shown here is derived from an EMBL/GenBank/DDBJ whole genome shotgun (WGS) entry which is preliminary data.</text>
</comment>
<evidence type="ECO:0000313" key="1">
    <source>
        <dbReference type="EMBL" id="MBD3662313.1"/>
    </source>
</evidence>
<name>A0A927CZJ9_9RHOB</name>